<sequence>MQGGEMEKTKINDILTYDFYSSLEISNDEKYLAFLKTNADLDENKYNSYLYLFDIEKNKKYKVSDNKNIGIFIFDENDNLIYKEKSDDKFDYFYKKDRSMGVGSLEFKIDKNVSYIKDLKNGYYLIKASDKLKEDERKKQKENSFYKEVSKLPFWFNGTGYINNQKQSLYLFKKEDKSLQKIRDFENESLNAFAINKNANKLALVLGKNDNKVSRLRDDLVILDLENKEEKIIIENKFAYYDLFFNDKDEIIFVASDMKKGGINEDAFIYKSNLTGEYKKISPDDFDKSFGNSIGSDARYEAYRTFFYKNNKFYFVVTEKEESKLYSLDENENIKLEISGCVEDFAIANDNIYYFAMTEDRISHLKEKKNNKILLDNKINSSLGKIEEFFYESNGDKIRGFVLLPVDFDKNKKYPTILSIHGGPKTEFSNIFHHEHQVFANDGYIIIYTNPHGSSGNGVKYSDIRGKYGTIDYEDLMNFTDFAIKKYPQIDENNMGVYGGSYGGFMTNWIVSHTNRFKAANSQRSISNWTSFYGVSDIGYYFAPDQTGANPWDNLEKMWEQSPIKHAKNVKTPTMFIHSDEDYRCPLEQGLQMYTRIKENGVDTKMYIFHGENHELSRSGKPKARIKRIEKIKDWFDGYLK</sequence>
<comment type="similarity">
    <text evidence="1">Belongs to the peptidase S9C family.</text>
</comment>
<dbReference type="Pfam" id="PF00326">
    <property type="entry name" value="Peptidase_S9"/>
    <property type="match status" value="1"/>
</dbReference>
<protein>
    <submittedName>
        <fullName evidence="5">S9 family peptidase</fullName>
    </submittedName>
</protein>
<dbReference type="KEGG" id="aob:I6H46_00150"/>
<dbReference type="GO" id="GO:0004252">
    <property type="term" value="F:serine-type endopeptidase activity"/>
    <property type="evidence" value="ECO:0007669"/>
    <property type="project" value="TreeGrafter"/>
</dbReference>
<evidence type="ECO:0000256" key="2">
    <source>
        <dbReference type="ARBA" id="ARBA00022670"/>
    </source>
</evidence>
<proteinExistence type="inferred from homology"/>
<gene>
    <name evidence="5" type="ORF">I6H46_00150</name>
</gene>
<reference evidence="5 6" key="1">
    <citation type="submission" date="2020-12" db="EMBL/GenBank/DDBJ databases">
        <title>FDA dAtabase for Regulatory Grade micrObial Sequences (FDA-ARGOS): Supporting development and validation of Infectious Disease Dx tests.</title>
        <authorList>
            <person name="Sproer C."/>
            <person name="Gronow S."/>
            <person name="Severitt S."/>
            <person name="Schroder I."/>
            <person name="Tallon L."/>
            <person name="Sadzewicz L."/>
            <person name="Zhao X."/>
            <person name="Boylan J."/>
            <person name="Ott S."/>
            <person name="Bowen H."/>
            <person name="Vavikolanu K."/>
            <person name="Mehta A."/>
            <person name="Aluvathingal J."/>
            <person name="Nadendla S."/>
            <person name="Lowell S."/>
            <person name="Myers T."/>
            <person name="Yan Y."/>
            <person name="Sichtig H."/>
        </authorList>
    </citation>
    <scope>NUCLEOTIDE SEQUENCE [LARGE SCALE GENOMIC DNA]</scope>
    <source>
        <strain evidence="5 6">FDAARGOS_989</strain>
    </source>
</reference>
<name>A0A7T7ZVZ4_9FIRM</name>
<evidence type="ECO:0000313" key="5">
    <source>
        <dbReference type="EMBL" id="QQN56110.1"/>
    </source>
</evidence>
<dbReference type="Gene3D" id="3.40.50.1820">
    <property type="entry name" value="alpha/beta hydrolase"/>
    <property type="match status" value="1"/>
</dbReference>
<evidence type="ECO:0000256" key="1">
    <source>
        <dbReference type="ARBA" id="ARBA00010040"/>
    </source>
</evidence>
<dbReference type="SUPFAM" id="SSF82171">
    <property type="entry name" value="DPP6 N-terminal domain-like"/>
    <property type="match status" value="1"/>
</dbReference>
<accession>A0A7T7ZVZ4</accession>
<evidence type="ECO:0000259" key="4">
    <source>
        <dbReference type="Pfam" id="PF00326"/>
    </source>
</evidence>
<dbReference type="SUPFAM" id="SSF53474">
    <property type="entry name" value="alpha/beta-Hydrolases"/>
    <property type="match status" value="1"/>
</dbReference>
<evidence type="ECO:0000313" key="6">
    <source>
        <dbReference type="Proteomes" id="UP000595871"/>
    </source>
</evidence>
<dbReference type="FunFam" id="3.40.50.1820:FF:000028">
    <property type="entry name" value="S9 family peptidase"/>
    <property type="match status" value="1"/>
</dbReference>
<dbReference type="AlphaFoldDB" id="A0A7T7ZVZ4"/>
<dbReference type="InterPro" id="IPR001375">
    <property type="entry name" value="Peptidase_S9_cat"/>
</dbReference>
<dbReference type="PANTHER" id="PTHR42776">
    <property type="entry name" value="SERINE PEPTIDASE S9 FAMILY MEMBER"/>
    <property type="match status" value="1"/>
</dbReference>
<keyword evidence="6" id="KW-1185">Reference proteome</keyword>
<dbReference type="Proteomes" id="UP000595871">
    <property type="component" value="Chromosome"/>
</dbReference>
<keyword evidence="3" id="KW-0378">Hydrolase</keyword>
<organism evidence="5 6">
    <name type="scientific">Anaerococcus obesiensis</name>
    <dbReference type="NCBI Taxonomy" id="1287640"/>
    <lineage>
        <taxon>Bacteria</taxon>
        <taxon>Bacillati</taxon>
        <taxon>Bacillota</taxon>
        <taxon>Tissierellia</taxon>
        <taxon>Tissierellales</taxon>
        <taxon>Peptoniphilaceae</taxon>
        <taxon>Anaerococcus</taxon>
    </lineage>
</organism>
<dbReference type="EMBL" id="CP067016">
    <property type="protein sequence ID" value="QQN56110.1"/>
    <property type="molecule type" value="Genomic_DNA"/>
</dbReference>
<feature type="domain" description="Peptidase S9 prolyl oligopeptidase catalytic" evidence="4">
    <location>
        <begin position="432"/>
        <end position="641"/>
    </location>
</feature>
<evidence type="ECO:0000256" key="3">
    <source>
        <dbReference type="ARBA" id="ARBA00022801"/>
    </source>
</evidence>
<dbReference type="InterPro" id="IPR029058">
    <property type="entry name" value="AB_hydrolase_fold"/>
</dbReference>
<keyword evidence="2" id="KW-0645">Protease</keyword>
<dbReference type="GO" id="GO:0006508">
    <property type="term" value="P:proteolysis"/>
    <property type="evidence" value="ECO:0007669"/>
    <property type="project" value="UniProtKB-KW"/>
</dbReference>
<dbReference type="PANTHER" id="PTHR42776:SF27">
    <property type="entry name" value="DIPEPTIDYL PEPTIDASE FAMILY MEMBER 6"/>
    <property type="match status" value="1"/>
</dbReference>